<keyword evidence="1 3" id="KW-0996">Nickel insertion</keyword>
<dbReference type="Gene3D" id="1.10.4190.10">
    <property type="entry name" value="Urease accessory protein UreF"/>
    <property type="match status" value="1"/>
</dbReference>
<keyword evidence="5" id="KW-1185">Reference proteome</keyword>
<sequence length="218" mass="23377">MAMDAPMHTRTDPILTLAQWLSPGFPIGAFAYSSGLEQAIADGVVTPRTVEDWLSDMLRDGNGISDALLIRAAASGMDPHEVDQTARAFCPSRERLLEIDAQGAAFCDQLRANWGIDATNLTYPVALGVGIRHLGLPLTMAVQVYLHAWVAAVVAACQRLMALGQTEAQRIVSALAPLCSDIAAQTETGTLDDLTSQSFAADIAAMRHETLSPRIFRT</sequence>
<dbReference type="PANTHER" id="PTHR33620">
    <property type="entry name" value="UREASE ACCESSORY PROTEIN F"/>
    <property type="match status" value="1"/>
</dbReference>
<comment type="similarity">
    <text evidence="3">Belongs to the UreF family.</text>
</comment>
<dbReference type="InterPro" id="IPR038277">
    <property type="entry name" value="UreF_sf"/>
</dbReference>
<gene>
    <name evidence="3 4" type="primary">ureF</name>
    <name evidence="4" type="ORF">GCM10011363_40890</name>
</gene>
<dbReference type="InterPro" id="IPR002639">
    <property type="entry name" value="UreF"/>
</dbReference>
<protein>
    <recommendedName>
        <fullName evidence="3">Urease accessory protein UreF</fullName>
    </recommendedName>
</protein>
<accession>A0ABQ1LAY1</accession>
<comment type="subcellular location">
    <subcellularLocation>
        <location evidence="3">Cytoplasm</location>
    </subcellularLocation>
</comment>
<proteinExistence type="inferred from homology"/>
<reference evidence="5" key="1">
    <citation type="journal article" date="2019" name="Int. J. Syst. Evol. Microbiol.">
        <title>The Global Catalogue of Microorganisms (GCM) 10K type strain sequencing project: providing services to taxonomists for standard genome sequencing and annotation.</title>
        <authorList>
            <consortium name="The Broad Institute Genomics Platform"/>
            <consortium name="The Broad Institute Genome Sequencing Center for Infectious Disease"/>
            <person name="Wu L."/>
            <person name="Ma J."/>
        </authorList>
    </citation>
    <scope>NUCLEOTIDE SEQUENCE [LARGE SCALE GENOMIC DNA]</scope>
    <source>
        <strain evidence="5">CGMCC 1.12478</strain>
    </source>
</reference>
<dbReference type="HAMAP" id="MF_01385">
    <property type="entry name" value="UreF"/>
    <property type="match status" value="1"/>
</dbReference>
<comment type="function">
    <text evidence="3">Required for maturation of urease via the functional incorporation of the urease nickel metallocenter.</text>
</comment>
<evidence type="ECO:0000313" key="5">
    <source>
        <dbReference type="Proteomes" id="UP000645462"/>
    </source>
</evidence>
<name>A0ABQ1LAY1_9RHOB</name>
<organism evidence="4 5">
    <name type="scientific">Marivita lacus</name>
    <dbReference type="NCBI Taxonomy" id="1323742"/>
    <lineage>
        <taxon>Bacteria</taxon>
        <taxon>Pseudomonadati</taxon>
        <taxon>Pseudomonadota</taxon>
        <taxon>Alphaproteobacteria</taxon>
        <taxon>Rhodobacterales</taxon>
        <taxon>Roseobacteraceae</taxon>
        <taxon>Marivita</taxon>
    </lineage>
</organism>
<evidence type="ECO:0000256" key="1">
    <source>
        <dbReference type="ARBA" id="ARBA00022988"/>
    </source>
</evidence>
<keyword evidence="3" id="KW-0963">Cytoplasm</keyword>
<dbReference type="Pfam" id="PF01730">
    <property type="entry name" value="UreF"/>
    <property type="match status" value="1"/>
</dbReference>
<evidence type="ECO:0000256" key="2">
    <source>
        <dbReference type="ARBA" id="ARBA00023186"/>
    </source>
</evidence>
<dbReference type="EMBL" id="BMFC01000017">
    <property type="protein sequence ID" value="GGC20044.1"/>
    <property type="molecule type" value="Genomic_DNA"/>
</dbReference>
<dbReference type="PANTHER" id="PTHR33620:SF1">
    <property type="entry name" value="UREASE ACCESSORY PROTEIN F"/>
    <property type="match status" value="1"/>
</dbReference>
<keyword evidence="2 3" id="KW-0143">Chaperone</keyword>
<dbReference type="Proteomes" id="UP000645462">
    <property type="component" value="Unassembled WGS sequence"/>
</dbReference>
<dbReference type="PIRSF" id="PIRSF009467">
    <property type="entry name" value="Ureas_acces_UreF"/>
    <property type="match status" value="1"/>
</dbReference>
<comment type="caution">
    <text evidence="4">The sequence shown here is derived from an EMBL/GenBank/DDBJ whole genome shotgun (WGS) entry which is preliminary data.</text>
</comment>
<comment type="subunit">
    <text evidence="3">UreD, UreF and UreG form a complex that acts as a GTP-hydrolysis-dependent molecular chaperone, activating the urease apoprotein by helping to assemble the nickel containing metallocenter of UreC. The UreE protein probably delivers the nickel.</text>
</comment>
<evidence type="ECO:0000256" key="3">
    <source>
        <dbReference type="HAMAP-Rule" id="MF_01385"/>
    </source>
</evidence>
<evidence type="ECO:0000313" key="4">
    <source>
        <dbReference type="EMBL" id="GGC20044.1"/>
    </source>
</evidence>